<protein>
    <submittedName>
        <fullName evidence="2">Uncharacterized protein</fullName>
    </submittedName>
</protein>
<evidence type="ECO:0000256" key="1">
    <source>
        <dbReference type="SAM" id="MobiDB-lite"/>
    </source>
</evidence>
<dbReference type="KEGG" id="vg:40236288"/>
<reference evidence="2 3" key="1">
    <citation type="submission" date="2017-07" db="EMBL/GenBank/DDBJ databases">
        <title>Characterization of ecologically diverse viruses infecting co-occurring strains of cosmopolitan hyperhalophilic Bacteroidetes.</title>
        <authorList>
            <person name="Villamor J."/>
            <person name="Ramos-Barbero M.D."/>
            <person name="Gonzalez-Torres P."/>
            <person name="Gabaldon T."/>
            <person name="Rollesso-Mora R."/>
            <person name="Meseguer I."/>
            <person name="Martinez-Garcia M."/>
            <person name="Santos F."/>
            <person name="Anton J."/>
        </authorList>
    </citation>
    <scope>NUCLEOTIDE SEQUENCE [LARGE SCALE GENOMIC DNA]</scope>
</reference>
<keyword evidence="3" id="KW-1185">Reference proteome</keyword>
<proteinExistence type="predicted"/>
<dbReference type="EMBL" id="MF580959">
    <property type="protein sequence ID" value="AUO79113.1"/>
    <property type="molecule type" value="Genomic_DNA"/>
</dbReference>
<sequence length="2761" mass="294627">MSDYSVRIYRYGNYATTGSGEEVDTFPISRIQTTSGGTFETIYNVYVSGDRRDFVSNLQDTDWFDPVIVLLDSNGDTYGRKINKEDVTYDPGQNETKIPCPDSTLDVGWTNDGDFPANKNLVSVLGDYNVSSGGLDVGQGPIPGSVLKSGQDFETINFGGYEESVEYEESRFKLDNISLTVDTVPEWYWKEGDQNPLKSSYAPYVCEVREGSQADWNTSEVLFHGVIDGESVQYVADTTLTNFKVWSWDYLLTQVGELPARSIYETESFKGVDVSDVERGDVGIPVPSSIVTFQGVSVGDVVELDSDSGAIRSAIQSIESTDEIGVKKLITSIPAKQNISFDSASLSRPTIVGFGNPNRVAESVGLLGAGDLSRFETEGLEVTVTFGTKDFTRGVEEIRTFTDVEGNVVNKLKFDNTIIPDVDIDQWDEIRVTKKNVIKEGDDIKIYGRDAYGYYPGVGRDFKVIDTDGSGNPTGLIPAILSLGDTPRMNLLSNLIDTFTFGGDTDYVDHRMTFPKKPQEALSAIQHTAGVFVKMVPKADASDPSKPKIEVRVIDKKSLESGAIESPFDVKTWSEKAVPSPIKAVVVETEDYPTPDEYGDICGFYPAPSPDSYTDKPEGDGVVEISTVQLPSLEGPIYSGSDSRLVNDSNLYAIAKARFAYYDKLSGRGKATLYGAHTDIVGRQFTFNDVYYEEKGGTLTGRTVFVTKASVNLEEGETEIEFRRGEYTAPTESFVRINVDAPDRLVAEGGTAPLVLDASQSIAPAGTDYDWSISGAATGTQSSQIARFTGVPTGSVSWTLTLTLPDGTILSESGSVSVVQGDRRRGDTRAEVEHEALERSNKGVVKVLVSNDGEQPSSVQFQKVAGGNVKDTTNAVSADTVNSVSNGTEYVGEVDLVERHASQIRAIVQFDGFSPVVIGPLTFDQDNVPSPAYNWTWEYNTTTQKFDLYVSVNGDADTGSVECVTTYSDNSTDTNVHNGRNTRFKANTSKSVTPESNVELKLTAYSGTNATGTPQSESQNPAITAPVAPDSIDSVVTDNRYVQESGDTMAGDLSFDDGSGTGGRISAKEKGVEVKEQNTGNYGSLTVSELIVSDGTKATQIESEVVEIADSLFELNSNYTGSSPSASAGLYVNRGSKTDKGLVWNEALDRWGISDVSNDSITGSTFKRFVVEDGGEYGIDISGDATTLGGFGVDKFPRFKDTSGRGTYAGTSQPSLLSESPIQVWADSTTDAPDVHIGNLAGLPKKDESGNIPASPSTYGVGSYGIWLRPSDRAIVEGNVSFDGGSWIVQKDASYLIEDGVSGNPLLRMGKESVSLDAIGKGTATRRGFHAYDGNGNVQAFFTRDGFSFAGGSLEGDGNTLAIDVSDFSLSSGGLSVDSVDSTIKLGTNLYNSGIVLDGGAQDIRMYDSDFGSTKSDDAVRIGSDAQIPSSVGVITDLSLVGISSSVPSGQAENEEIISFSVNDRFAPIEIPLEVQFNYSGSQGSYNNLVVSATLKTSGGTEIDKFSTDVITVSGSENKKFSLSLNGTPLGRTTSLVLSVRIGCQGVIGSSESLTFKAEKSITNASSAIEVKQYQPRIVINSRGIFTRYAPNKIASLFNQGGSSGGSTVGNAVLSVFGRTGNVTAENGDYSASQISGFDSAAVSAVNNDPNHATAASHNYFSGNYNDLSNRPSIAYTSTIAADAFTSTEVSNLRSGKLDDGTTPWTSNNYFDASDARSAVGKGDVGLGNVPNENPRSEMRNLGLSNEETINSWVGGHSGAQIGYDASMGLFISYGSSGSGVPKGLYPVLDVGNTTTDSNISISYSGGDARPNVSLVNDSVTIAGNTVPLGGSTTLSHSDISGISSDDHHSKTTSASELTDVSPDSVSDAHHVRYTDSEAVDAVGPRFQTGSGISINYDSVNQIIGVTVDATTDPITAINNDADHGSTASHNYYTDSDARSAINGSSLQGLDVGNLTVNNNTVSPDSNADAHHVRYTDSEAVDAVGPRFQTGSGISITYDSTNQIIGVSVDATTDPVTAINNDSDHGSTASHNYYTDTDAIQAINESSLQGLEVTNLTAGGGNSVYHTGNLNPYTDSDARNAVTYNTLNGRVEIRNDSNDQNALRVIQRKNDPDAPASILVATDDDGEDVAIEVRGNGDGSSVDLTENTQTSADMNLQIWSSGKIETKGDIITSGVGQFDITGDAATVGGYSPSDLTRPKNTASFTSSNTSLNINQSSWTKIPWDVQLDVDGGYTHDPAGSPTDITFDNAGTYRVKVMITYDSSRHRINPGVRFAINGSRRNALGLSGYSRHASGHYEASNYVEELVTVNSGDTLTVQTTQYGNSGTVTLRSNESVLIVEQVSETVARAGDADTVDGYNAADFLLSGGDTMTGDLNMGSNDIFFGSGVGIGVDGNGSSVETHDGSGSRINLETKDTYIQDAGTWVGDHIADSDAHHVRYTDSEAVDAVGPRFQTGPGVNINYDSSNQIIGVTVDGAGDPVTAINNDSDHGSTAQHNYYTDSDAISALNGGDLQGLTVGDLNVSVDLDMQNNPIKDVRRIDGLNGNHRIRFDSNNSWIEFTDQSNSRNKIVTQDVYVNADNTWLGDHIGDSDAHHSRYTDGEARSAVRSGMAYLDFHNKEQGDYNHDGRLYWDKSAGLYIKSSNADGNPRLLWSGANVKAGNNINISYDNEDEPTISATDTQKSCRDIKDCMAAFSRVSFKHIYVTDSIVEFKPQTTHPGVPVNGGRLYCFEDSNGNYDLRWLDANGFSVDITKDLRSSSEQL</sequence>
<dbReference type="Proteomes" id="UP000258606">
    <property type="component" value="Segment"/>
</dbReference>
<evidence type="ECO:0000313" key="3">
    <source>
        <dbReference type="Proteomes" id="UP000258606"/>
    </source>
</evidence>
<name>A0A2I6UGI5_9CAUD</name>
<dbReference type="RefSeq" id="YP_009639493.1">
    <property type="nucleotide sequence ID" value="NC_042351.1"/>
</dbReference>
<feature type="compositionally biased region" description="Polar residues" evidence="1">
    <location>
        <begin position="1852"/>
        <end position="1865"/>
    </location>
</feature>
<evidence type="ECO:0000313" key="2">
    <source>
        <dbReference type="EMBL" id="AUO79113.1"/>
    </source>
</evidence>
<accession>A0A2I6UGI5</accession>
<feature type="region of interest" description="Disordered" evidence="1">
    <location>
        <begin position="973"/>
        <end position="992"/>
    </location>
</feature>
<dbReference type="GeneID" id="40236288"/>
<feature type="region of interest" description="Disordered" evidence="1">
    <location>
        <begin position="1838"/>
        <end position="1866"/>
    </location>
</feature>
<organism evidence="2 3">
    <name type="scientific">Salinibacter phage M8CRM-1</name>
    <dbReference type="NCBI Taxonomy" id="2681612"/>
    <lineage>
        <taxon>Viruses</taxon>
        <taxon>Duplodnaviria</taxon>
        <taxon>Heunggongvirae</taxon>
        <taxon>Uroviricota</taxon>
        <taxon>Caudoviricetes</taxon>
        <taxon>Kryptosalinivirus</taxon>
        <taxon>Kryptosalinivirus M8CRM1</taxon>
    </lineage>
</organism>